<keyword evidence="2" id="KW-0472">Membrane</keyword>
<reference evidence="4" key="1">
    <citation type="submission" date="2018-06" db="EMBL/GenBank/DDBJ databases">
        <authorList>
            <person name="Zhirakovskaya E."/>
        </authorList>
    </citation>
    <scope>NUCLEOTIDE SEQUENCE</scope>
</reference>
<organism evidence="4">
    <name type="scientific">hydrothermal vent metagenome</name>
    <dbReference type="NCBI Taxonomy" id="652676"/>
    <lineage>
        <taxon>unclassified sequences</taxon>
        <taxon>metagenomes</taxon>
        <taxon>ecological metagenomes</taxon>
    </lineage>
</organism>
<evidence type="ECO:0000256" key="1">
    <source>
        <dbReference type="ARBA" id="ARBA00022729"/>
    </source>
</evidence>
<proteinExistence type="predicted"/>
<dbReference type="AlphaFoldDB" id="A0A3B0TAL0"/>
<feature type="domain" description="ASPIC/UnbV" evidence="3">
    <location>
        <begin position="563"/>
        <end position="626"/>
    </location>
</feature>
<accession>A0A3B0TAL0</accession>
<dbReference type="EMBL" id="UOEL01000124">
    <property type="protein sequence ID" value="VAW15088.1"/>
    <property type="molecule type" value="Genomic_DNA"/>
</dbReference>
<evidence type="ECO:0000256" key="2">
    <source>
        <dbReference type="SAM" id="Phobius"/>
    </source>
</evidence>
<dbReference type="InterPro" id="IPR013517">
    <property type="entry name" value="FG-GAP"/>
</dbReference>
<keyword evidence="1" id="KW-0732">Signal</keyword>
<keyword evidence="2" id="KW-0812">Transmembrane</keyword>
<evidence type="ECO:0000313" key="4">
    <source>
        <dbReference type="EMBL" id="VAW15088.1"/>
    </source>
</evidence>
<keyword evidence="2" id="KW-1133">Transmembrane helix</keyword>
<dbReference type="Pfam" id="PF07593">
    <property type="entry name" value="UnbV_ASPIC"/>
    <property type="match status" value="1"/>
</dbReference>
<dbReference type="Gene3D" id="2.130.10.130">
    <property type="entry name" value="Integrin alpha, N-terminal"/>
    <property type="match status" value="4"/>
</dbReference>
<name>A0A3B0TAL0_9ZZZZ</name>
<feature type="non-terminal residue" evidence="4">
    <location>
        <position position="1066"/>
    </location>
</feature>
<sequence>MKTAILSINIYRPTLAQKIYSKCPVLPTVAICFIFFPLLLSCDYHNKKKGSTTTLSTSKPKLQTLFERIPTDQSQLLFNNKIQENIETLNNLFDFDYFYNGAGVGIEDINNDGLLDIFFCGNQVPNKLFLNKGNLVFEDISEKAQINQGKKWANGITFVDINNDGYKDIYVSQGGPNNRSNRANLLFINNQDLTFTESAATYGVADKGITTQSAFFDFDNDGDLDCIVMNENELYGVDPINLQIMVNNDSETAYFNSSHFYRNDNGKFKDTTKEVGLQRPIFGLGLCIGDINNDNWLDIYIASDYYLPDALFINNKNGTFTDSIKAFTNQISFYGMGLDIADINNDGLQDIFTLDMASSDHFRAKTLMASMSTDRFSYLVDQAGFHHQYMYNSLQLNIGNNKFNNIAQLTEMANTDWSWSVLMSDFDNDGYKDIFITNGYRRYALDNDLQRKVFEARQKYGNNIPLEIKKQLYSQMPSEKLPNILYQNRQNLKFKNVAQEWGLGDFSFSNGAAQGDLDNDGDLDLVINNIDENAFLYKNTATEQGLGNFLKVKVNGNNSETFAKVKIAYKGKTQFVETKRVRGYMSSQENMAHFGLGKETIIDTISIEWPSGRTEEKYAVPSSSTITFFEKDATEQEATPKEQEPFFEAINASSIGLNFSHKENLYDDFENEILLPYKQSNFGPFISKGDINDDGKEDLFIGGASGQSGQLYLQTNNGFRKIESAALINDSGHEDMESVFFDFDNDNDLDLYVVSGGNAFNPNSSYYADRIYLNDGKGVFTKFDAPILNKNPKSGKTVTTFDFDNDGDIDILVGNRVMPKNYPRHSPSILYENMGGKLKDVTLEKATGLKEFGIINSVIHTDFNNDGWMDFIAVGEWTSIGFFENHKGTFKRIENEQALPNTKGWWFSVKETDLNNDGLPDYIIGNVGLNYKYKATSTKPFKIYADDFDNNGTHDIVLSKKYQGEYVPARGRECSSQQMPFIKGKFPKYADFANASLFDIYGDKLQASYNKEATGFESVLLLNQGNGNFVQKSLPIEAQLFPILDIVTYDFNEDGFEDCLVGGNIY</sequence>
<dbReference type="PANTHER" id="PTHR16026:SF0">
    <property type="entry name" value="CARTILAGE ACIDIC PROTEIN 1"/>
    <property type="match status" value="1"/>
</dbReference>
<gene>
    <name evidence="4" type="ORF">MNBD_BACTEROID03-2183</name>
</gene>
<feature type="transmembrane region" description="Helical" evidence="2">
    <location>
        <begin position="20"/>
        <end position="40"/>
    </location>
</feature>
<dbReference type="InterPro" id="IPR027039">
    <property type="entry name" value="Crtac1"/>
</dbReference>
<evidence type="ECO:0000259" key="3">
    <source>
        <dbReference type="Pfam" id="PF07593"/>
    </source>
</evidence>
<dbReference type="InterPro" id="IPR011519">
    <property type="entry name" value="UnbV_ASPIC"/>
</dbReference>
<protein>
    <recommendedName>
        <fullName evidence="3">ASPIC/UnbV domain-containing protein</fullName>
    </recommendedName>
</protein>
<dbReference type="InterPro" id="IPR028994">
    <property type="entry name" value="Integrin_alpha_N"/>
</dbReference>
<dbReference type="SUPFAM" id="SSF69318">
    <property type="entry name" value="Integrin alpha N-terminal domain"/>
    <property type="match status" value="3"/>
</dbReference>
<dbReference type="Pfam" id="PF13517">
    <property type="entry name" value="FG-GAP_3"/>
    <property type="match status" value="4"/>
</dbReference>
<dbReference type="PANTHER" id="PTHR16026">
    <property type="entry name" value="CARTILAGE ACIDIC PROTEIN 1"/>
    <property type="match status" value="1"/>
</dbReference>